<name>A0ABN9TFP0_9DINO</name>
<evidence type="ECO:0000313" key="2">
    <source>
        <dbReference type="Proteomes" id="UP001189429"/>
    </source>
</evidence>
<evidence type="ECO:0000313" key="1">
    <source>
        <dbReference type="EMBL" id="CAK0844640.1"/>
    </source>
</evidence>
<protein>
    <submittedName>
        <fullName evidence="1">Uncharacterized protein</fullName>
    </submittedName>
</protein>
<organism evidence="1 2">
    <name type="scientific">Prorocentrum cordatum</name>
    <dbReference type="NCBI Taxonomy" id="2364126"/>
    <lineage>
        <taxon>Eukaryota</taxon>
        <taxon>Sar</taxon>
        <taxon>Alveolata</taxon>
        <taxon>Dinophyceae</taxon>
        <taxon>Prorocentrales</taxon>
        <taxon>Prorocentraceae</taxon>
        <taxon>Prorocentrum</taxon>
    </lineage>
</organism>
<accession>A0ABN9TFP0</accession>
<dbReference type="Proteomes" id="UP001189429">
    <property type="component" value="Unassembled WGS sequence"/>
</dbReference>
<gene>
    <name evidence="1" type="ORF">PCOR1329_LOCUS38701</name>
</gene>
<keyword evidence="2" id="KW-1185">Reference proteome</keyword>
<proteinExistence type="predicted"/>
<comment type="caution">
    <text evidence="1">The sequence shown here is derived from an EMBL/GenBank/DDBJ whole genome shotgun (WGS) entry which is preliminary data.</text>
</comment>
<dbReference type="EMBL" id="CAUYUJ010014682">
    <property type="protein sequence ID" value="CAK0844640.1"/>
    <property type="molecule type" value="Genomic_DNA"/>
</dbReference>
<sequence>MESYRGLREYLVRVRKHLDKVRPQLGRNVGLVERLARWEESWDRLAFYTGKPDLMEGARLLVGFLAGSLEAAPSMQQMLDHRAPELFLVLPRLACLCLLSDPECPVAQLLRPLLPSLFASDSEVDQEDDDQGPFTTALAASAELEGVLDLLGGPAGHDGAWDALTRRAVAGAGARAAADLYPETDPGQQEAAAAAVEGLMREVEGWSMELQRHNPAAWNDLSDLLVHCMVWKPGDAEEPRPARLVL</sequence>
<reference evidence="1" key="1">
    <citation type="submission" date="2023-10" db="EMBL/GenBank/DDBJ databases">
        <authorList>
            <person name="Chen Y."/>
            <person name="Shah S."/>
            <person name="Dougan E. K."/>
            <person name="Thang M."/>
            <person name="Chan C."/>
        </authorList>
    </citation>
    <scope>NUCLEOTIDE SEQUENCE [LARGE SCALE GENOMIC DNA]</scope>
</reference>